<evidence type="ECO:0000256" key="1">
    <source>
        <dbReference type="SAM" id="Phobius"/>
    </source>
</evidence>
<name>A0A6J7ARR4_9ZZZZ</name>
<organism evidence="4">
    <name type="scientific">freshwater metagenome</name>
    <dbReference type="NCBI Taxonomy" id="449393"/>
    <lineage>
        <taxon>unclassified sequences</taxon>
        <taxon>metagenomes</taxon>
        <taxon>ecological metagenomes</taxon>
    </lineage>
</organism>
<dbReference type="InterPro" id="IPR036761">
    <property type="entry name" value="TTHA0802/YceI-like_sf"/>
</dbReference>
<dbReference type="SMART" id="SM00867">
    <property type="entry name" value="YceI"/>
    <property type="match status" value="1"/>
</dbReference>
<dbReference type="EMBL" id="CAFBOS010000242">
    <property type="protein sequence ID" value="CAB5021350.1"/>
    <property type="molecule type" value="Genomic_DNA"/>
</dbReference>
<feature type="transmembrane region" description="Helical" evidence="1">
    <location>
        <begin position="7"/>
        <end position="29"/>
    </location>
</feature>
<evidence type="ECO:0000259" key="2">
    <source>
        <dbReference type="SMART" id="SM00867"/>
    </source>
</evidence>
<dbReference type="InterPro" id="IPR007372">
    <property type="entry name" value="Lipid/polyisoprenoid-bd_YceI"/>
</dbReference>
<dbReference type="Pfam" id="PF04264">
    <property type="entry name" value="YceI"/>
    <property type="match status" value="1"/>
</dbReference>
<protein>
    <submittedName>
        <fullName evidence="4">Unannotated protein</fullName>
    </submittedName>
</protein>
<gene>
    <name evidence="3" type="ORF">UFOPK2754_02079</name>
    <name evidence="4" type="ORF">UFOPK3139_02549</name>
    <name evidence="5" type="ORF">UFOPK3543_00273</name>
    <name evidence="6" type="ORF">UFOPK3967_02789</name>
</gene>
<feature type="domain" description="Lipid/polyisoprenoid-binding YceI-like" evidence="2">
    <location>
        <begin position="66"/>
        <end position="236"/>
    </location>
</feature>
<evidence type="ECO:0000313" key="4">
    <source>
        <dbReference type="EMBL" id="CAB4835626.1"/>
    </source>
</evidence>
<sequence length="237" mass="24428">MQSSRKRLLGGVGALVVVVIAAVTVYFAFIKSDAPPPLTLNSVAATTIAPTATAGTSSATTNLDGTWKITTASQVGYRVTEDLVGGLANNVAVGRTNAVTGTVVIASTSVTAVDAITDLTKLASDSSRRDGQVQSRILNTAQFPKATFTLSAPISFGSVPAVGAEKKASATGALTIHGVTKKVTFDVAYTLVSTTEIRMLGTVAMVWADYTIPSPTFAGVANVRDNGQMEFLIVATR</sequence>
<dbReference type="EMBL" id="CAFBMH010000005">
    <property type="protein sequence ID" value="CAB4891155.1"/>
    <property type="molecule type" value="Genomic_DNA"/>
</dbReference>
<dbReference type="Gene3D" id="2.40.128.110">
    <property type="entry name" value="Lipid/polyisoprenoid-binding, YceI-like"/>
    <property type="match status" value="1"/>
</dbReference>
<dbReference type="PANTHER" id="PTHR34406">
    <property type="entry name" value="PROTEIN YCEI"/>
    <property type="match status" value="1"/>
</dbReference>
<keyword evidence="1" id="KW-1133">Transmembrane helix</keyword>
<evidence type="ECO:0000313" key="5">
    <source>
        <dbReference type="EMBL" id="CAB4891155.1"/>
    </source>
</evidence>
<proteinExistence type="predicted"/>
<dbReference type="SUPFAM" id="SSF101874">
    <property type="entry name" value="YceI-like"/>
    <property type="match status" value="1"/>
</dbReference>
<dbReference type="EMBL" id="CAFABA010000136">
    <property type="protein sequence ID" value="CAB4835626.1"/>
    <property type="molecule type" value="Genomic_DNA"/>
</dbReference>
<keyword evidence="1" id="KW-0472">Membrane</keyword>
<keyword evidence="1" id="KW-0812">Transmembrane</keyword>
<evidence type="ECO:0000313" key="6">
    <source>
        <dbReference type="EMBL" id="CAB5021350.1"/>
    </source>
</evidence>
<dbReference type="AlphaFoldDB" id="A0A6J7ARR4"/>
<accession>A0A6J7ARR4</accession>
<evidence type="ECO:0000313" key="3">
    <source>
        <dbReference type="EMBL" id="CAB4755611.1"/>
    </source>
</evidence>
<dbReference type="EMBL" id="CAEZYR010000082">
    <property type="protein sequence ID" value="CAB4755611.1"/>
    <property type="molecule type" value="Genomic_DNA"/>
</dbReference>
<reference evidence="4" key="1">
    <citation type="submission" date="2020-05" db="EMBL/GenBank/DDBJ databases">
        <authorList>
            <person name="Chiriac C."/>
            <person name="Salcher M."/>
            <person name="Ghai R."/>
            <person name="Kavagutti S V."/>
        </authorList>
    </citation>
    <scope>NUCLEOTIDE SEQUENCE</scope>
</reference>
<dbReference type="PANTHER" id="PTHR34406:SF1">
    <property type="entry name" value="PROTEIN YCEI"/>
    <property type="match status" value="1"/>
</dbReference>